<gene>
    <name evidence="1" type="ORF">BDM02DRAFT_3037166</name>
</gene>
<name>A0ACB6ZA43_THEGA</name>
<dbReference type="Proteomes" id="UP000886501">
    <property type="component" value="Unassembled WGS sequence"/>
</dbReference>
<sequence length="150" mass="17084">MTVLWWFIPPVPALRSPISRYISAIVSTGRGSRNVSVNRMVKRSLPVWGISYMLLPAHILFYLLPSQGTVRTPSALSGRSRHETRLPVPSYDEYTRPSLTGSHPLTEEREKRSFRTHRAIVQELPATTFLHHTRTACQGGYIMQNAWIRG</sequence>
<organism evidence="1 2">
    <name type="scientific">Thelephora ganbajun</name>
    <name type="common">Ganba fungus</name>
    <dbReference type="NCBI Taxonomy" id="370292"/>
    <lineage>
        <taxon>Eukaryota</taxon>
        <taxon>Fungi</taxon>
        <taxon>Dikarya</taxon>
        <taxon>Basidiomycota</taxon>
        <taxon>Agaricomycotina</taxon>
        <taxon>Agaricomycetes</taxon>
        <taxon>Thelephorales</taxon>
        <taxon>Thelephoraceae</taxon>
        <taxon>Thelephora</taxon>
    </lineage>
</organism>
<comment type="caution">
    <text evidence="1">The sequence shown here is derived from an EMBL/GenBank/DDBJ whole genome shotgun (WGS) entry which is preliminary data.</text>
</comment>
<protein>
    <submittedName>
        <fullName evidence="1">Uncharacterized protein</fullName>
    </submittedName>
</protein>
<evidence type="ECO:0000313" key="2">
    <source>
        <dbReference type="Proteomes" id="UP000886501"/>
    </source>
</evidence>
<dbReference type="EMBL" id="MU118059">
    <property type="protein sequence ID" value="KAF9646412.1"/>
    <property type="molecule type" value="Genomic_DNA"/>
</dbReference>
<reference evidence="1" key="1">
    <citation type="submission" date="2019-10" db="EMBL/GenBank/DDBJ databases">
        <authorList>
            <consortium name="DOE Joint Genome Institute"/>
            <person name="Kuo A."/>
            <person name="Miyauchi S."/>
            <person name="Kiss E."/>
            <person name="Drula E."/>
            <person name="Kohler A."/>
            <person name="Sanchez-Garcia M."/>
            <person name="Andreopoulos B."/>
            <person name="Barry K.W."/>
            <person name="Bonito G."/>
            <person name="Buee M."/>
            <person name="Carver A."/>
            <person name="Chen C."/>
            <person name="Cichocki N."/>
            <person name="Clum A."/>
            <person name="Culley D."/>
            <person name="Crous P.W."/>
            <person name="Fauchery L."/>
            <person name="Girlanda M."/>
            <person name="Hayes R."/>
            <person name="Keri Z."/>
            <person name="Labutti K."/>
            <person name="Lipzen A."/>
            <person name="Lombard V."/>
            <person name="Magnuson J."/>
            <person name="Maillard F."/>
            <person name="Morin E."/>
            <person name="Murat C."/>
            <person name="Nolan M."/>
            <person name="Ohm R."/>
            <person name="Pangilinan J."/>
            <person name="Pereira M."/>
            <person name="Perotto S."/>
            <person name="Peter M."/>
            <person name="Riley R."/>
            <person name="Sitrit Y."/>
            <person name="Stielow B."/>
            <person name="Szollosi G."/>
            <person name="Zifcakova L."/>
            <person name="Stursova M."/>
            <person name="Spatafora J.W."/>
            <person name="Tedersoo L."/>
            <person name="Vaario L.-M."/>
            <person name="Yamada A."/>
            <person name="Yan M."/>
            <person name="Wang P."/>
            <person name="Xu J."/>
            <person name="Bruns T."/>
            <person name="Baldrian P."/>
            <person name="Vilgalys R."/>
            <person name="Henrissat B."/>
            <person name="Grigoriev I.V."/>
            <person name="Hibbett D."/>
            <person name="Nagy L.G."/>
            <person name="Martin F.M."/>
        </authorList>
    </citation>
    <scope>NUCLEOTIDE SEQUENCE</scope>
    <source>
        <strain evidence="1">P2</strain>
    </source>
</reference>
<proteinExistence type="predicted"/>
<keyword evidence="2" id="KW-1185">Reference proteome</keyword>
<reference evidence="1" key="2">
    <citation type="journal article" date="2020" name="Nat. Commun.">
        <title>Large-scale genome sequencing of mycorrhizal fungi provides insights into the early evolution of symbiotic traits.</title>
        <authorList>
            <person name="Miyauchi S."/>
            <person name="Kiss E."/>
            <person name="Kuo A."/>
            <person name="Drula E."/>
            <person name="Kohler A."/>
            <person name="Sanchez-Garcia M."/>
            <person name="Morin E."/>
            <person name="Andreopoulos B."/>
            <person name="Barry K.W."/>
            <person name="Bonito G."/>
            <person name="Buee M."/>
            <person name="Carver A."/>
            <person name="Chen C."/>
            <person name="Cichocki N."/>
            <person name="Clum A."/>
            <person name="Culley D."/>
            <person name="Crous P.W."/>
            <person name="Fauchery L."/>
            <person name="Girlanda M."/>
            <person name="Hayes R.D."/>
            <person name="Keri Z."/>
            <person name="LaButti K."/>
            <person name="Lipzen A."/>
            <person name="Lombard V."/>
            <person name="Magnuson J."/>
            <person name="Maillard F."/>
            <person name="Murat C."/>
            <person name="Nolan M."/>
            <person name="Ohm R.A."/>
            <person name="Pangilinan J."/>
            <person name="Pereira M.F."/>
            <person name="Perotto S."/>
            <person name="Peter M."/>
            <person name="Pfister S."/>
            <person name="Riley R."/>
            <person name="Sitrit Y."/>
            <person name="Stielow J.B."/>
            <person name="Szollosi G."/>
            <person name="Zifcakova L."/>
            <person name="Stursova M."/>
            <person name="Spatafora J.W."/>
            <person name="Tedersoo L."/>
            <person name="Vaario L.M."/>
            <person name="Yamada A."/>
            <person name="Yan M."/>
            <person name="Wang P."/>
            <person name="Xu J."/>
            <person name="Bruns T."/>
            <person name="Baldrian P."/>
            <person name="Vilgalys R."/>
            <person name="Dunand C."/>
            <person name="Henrissat B."/>
            <person name="Grigoriev I.V."/>
            <person name="Hibbett D."/>
            <person name="Nagy L.G."/>
            <person name="Martin F.M."/>
        </authorList>
    </citation>
    <scope>NUCLEOTIDE SEQUENCE</scope>
    <source>
        <strain evidence="1">P2</strain>
    </source>
</reference>
<accession>A0ACB6ZA43</accession>
<evidence type="ECO:0000313" key="1">
    <source>
        <dbReference type="EMBL" id="KAF9646412.1"/>
    </source>
</evidence>